<dbReference type="EMBL" id="VCHE01000140">
    <property type="protein sequence ID" value="KAB2570352.1"/>
    <property type="molecule type" value="Genomic_DNA"/>
</dbReference>
<dbReference type="PANTHER" id="PTHR13501:SF10">
    <property type="entry name" value="LARGE RIBOSOMAL SUBUNIT PROTEIN UL22M"/>
    <property type="match status" value="1"/>
</dbReference>
<feature type="compositionally biased region" description="Low complexity" evidence="5">
    <location>
        <begin position="42"/>
        <end position="57"/>
    </location>
</feature>
<comment type="similarity">
    <text evidence="1 4">Belongs to the universal ribosomal protein uL22 family.</text>
</comment>
<reference evidence="6 7" key="1">
    <citation type="journal article" date="2019" name="Sci. Rep.">
        <title>A multi-omics analysis of the grapevine pathogen Lasiodiplodia theobromae reveals that temperature affects the expression of virulence- and pathogenicity-related genes.</title>
        <authorList>
            <person name="Felix C."/>
            <person name="Meneses R."/>
            <person name="Goncalves M.F.M."/>
            <person name="Tilleman L."/>
            <person name="Duarte A.S."/>
            <person name="Jorrin-Novo J.V."/>
            <person name="Van de Peer Y."/>
            <person name="Deforce D."/>
            <person name="Van Nieuwerburgh F."/>
            <person name="Esteves A.C."/>
            <person name="Alves A."/>
        </authorList>
    </citation>
    <scope>NUCLEOTIDE SEQUENCE [LARGE SCALE GENOMIC DNA]</scope>
    <source>
        <strain evidence="6 7">LA-SOL3</strain>
    </source>
</reference>
<dbReference type="CDD" id="cd00336">
    <property type="entry name" value="Ribosomal_L22"/>
    <property type="match status" value="1"/>
</dbReference>
<organism evidence="6 7">
    <name type="scientific">Lasiodiplodia theobromae</name>
    <dbReference type="NCBI Taxonomy" id="45133"/>
    <lineage>
        <taxon>Eukaryota</taxon>
        <taxon>Fungi</taxon>
        <taxon>Dikarya</taxon>
        <taxon>Ascomycota</taxon>
        <taxon>Pezizomycotina</taxon>
        <taxon>Dothideomycetes</taxon>
        <taxon>Dothideomycetes incertae sedis</taxon>
        <taxon>Botryosphaeriales</taxon>
        <taxon>Botryosphaeriaceae</taxon>
        <taxon>Lasiodiplodia</taxon>
    </lineage>
</organism>
<evidence type="ECO:0000256" key="4">
    <source>
        <dbReference type="RuleBase" id="RU004005"/>
    </source>
</evidence>
<dbReference type="AlphaFoldDB" id="A0A5N5CYJ0"/>
<dbReference type="PANTHER" id="PTHR13501">
    <property type="entry name" value="CHLOROPLAST 50S RIBOSOMAL PROTEIN L22-RELATED"/>
    <property type="match status" value="1"/>
</dbReference>
<feature type="compositionally biased region" description="Basic and acidic residues" evidence="5">
    <location>
        <begin position="60"/>
        <end position="76"/>
    </location>
</feature>
<accession>A0A5N5CYJ0</accession>
<dbReference type="Gene3D" id="3.90.470.10">
    <property type="entry name" value="Ribosomal protein L22/L17"/>
    <property type="match status" value="1"/>
</dbReference>
<dbReference type="InterPro" id="IPR047867">
    <property type="entry name" value="Ribosomal_uL22_bac/org-type"/>
</dbReference>
<dbReference type="OrthoDB" id="416470at2759"/>
<dbReference type="Pfam" id="PF00237">
    <property type="entry name" value="Ribosomal_L22"/>
    <property type="match status" value="2"/>
</dbReference>
<dbReference type="GO" id="GO:0015934">
    <property type="term" value="C:large ribosomal subunit"/>
    <property type="evidence" value="ECO:0007669"/>
    <property type="project" value="InterPro"/>
</dbReference>
<gene>
    <name evidence="6" type="primary">mrpl22</name>
    <name evidence="6" type="ORF">DBV05_g10984</name>
</gene>
<evidence type="ECO:0000313" key="7">
    <source>
        <dbReference type="Proteomes" id="UP000325902"/>
    </source>
</evidence>
<name>A0A5N5CYJ0_9PEZI</name>
<dbReference type="GO" id="GO:0006412">
    <property type="term" value="P:translation"/>
    <property type="evidence" value="ECO:0007669"/>
    <property type="project" value="InterPro"/>
</dbReference>
<evidence type="ECO:0000313" key="6">
    <source>
        <dbReference type="EMBL" id="KAB2570352.1"/>
    </source>
</evidence>
<dbReference type="GO" id="GO:0003735">
    <property type="term" value="F:structural constituent of ribosome"/>
    <property type="evidence" value="ECO:0007669"/>
    <property type="project" value="InterPro"/>
</dbReference>
<dbReference type="Proteomes" id="UP000325902">
    <property type="component" value="Unassembled WGS sequence"/>
</dbReference>
<evidence type="ECO:0000256" key="2">
    <source>
        <dbReference type="ARBA" id="ARBA00022980"/>
    </source>
</evidence>
<keyword evidence="2 4" id="KW-0689">Ribosomal protein</keyword>
<proteinExistence type="inferred from homology"/>
<keyword evidence="7" id="KW-1185">Reference proteome</keyword>
<dbReference type="InterPro" id="IPR001063">
    <property type="entry name" value="Ribosomal_uL22"/>
</dbReference>
<comment type="caution">
    <text evidence="6">The sequence shown here is derived from an EMBL/GenBank/DDBJ whole genome shotgun (WGS) entry which is preliminary data.</text>
</comment>
<keyword evidence="3 4" id="KW-0687">Ribonucleoprotein</keyword>
<evidence type="ECO:0000256" key="1">
    <source>
        <dbReference type="ARBA" id="ARBA00009451"/>
    </source>
</evidence>
<dbReference type="FunFam" id="3.90.470.10:FF:000017">
    <property type="entry name" value="54S ribosomal protein L22, mitochondrial"/>
    <property type="match status" value="1"/>
</dbReference>
<evidence type="ECO:0000256" key="5">
    <source>
        <dbReference type="SAM" id="MobiDB-lite"/>
    </source>
</evidence>
<protein>
    <submittedName>
        <fullName evidence="6">54S ribosomal protein L22</fullName>
    </submittedName>
</protein>
<dbReference type="SUPFAM" id="SSF54843">
    <property type="entry name" value="Ribosomal protein L22"/>
    <property type="match status" value="1"/>
</dbReference>
<dbReference type="InterPro" id="IPR036394">
    <property type="entry name" value="Ribosomal_uL22_sf"/>
</dbReference>
<feature type="region of interest" description="Disordered" evidence="5">
    <location>
        <begin position="36"/>
        <end position="115"/>
    </location>
</feature>
<sequence length="341" mass="38958">MNARIPARRLAQPAVSLPLTPHRTFISDLFNRFRKRDKNEKPTNNPVKPKVKNPLLENYMKNKPEPITQRRPEMKRGGLTPGSIFEDQAAAPTPSRREDTTPTAIAAPDEADRFPGRDRNAMAAALHPDPRGDARWARKMVIRETQRRGRVSRAVQLRRQEREDLVKSPLIKTSVKKLVKLAHQIQGKPIEEAILQMRFSKKKAAVEVLKHLEYARDHATVARGMGLGDAAAVAEEGDVVEQKPVEIELKDGSRKVVKDKTGIYVDQAWVGRGPYGKSYEFRARGRINILRTPTTSISVVLKEEATRIRQSEDIKKKRDNRKLWTQLPDRPIQQQRQHVLW</sequence>
<evidence type="ECO:0000256" key="3">
    <source>
        <dbReference type="ARBA" id="ARBA00023274"/>
    </source>
</evidence>